<feature type="compositionally biased region" description="Low complexity" evidence="1">
    <location>
        <begin position="119"/>
        <end position="128"/>
    </location>
</feature>
<sequence length="141" mass="16703">MRQEAEAYESYRRHLEEKKRTSHLYDSDDYASEWEDDREDKDMDDEEEEEEEEEEEKFAELRAQSEEELYEAQEKSIRILERQIRKQDKRDQQRKSEEQVMLPGADQLAQQGSFTTACTALPTPTATTGQVRAAGTIRQHR</sequence>
<evidence type="ECO:0000313" key="3">
    <source>
        <dbReference type="Proteomes" id="UP001292094"/>
    </source>
</evidence>
<feature type="compositionally biased region" description="Acidic residues" evidence="1">
    <location>
        <begin position="27"/>
        <end position="57"/>
    </location>
</feature>
<dbReference type="Proteomes" id="UP001292094">
    <property type="component" value="Unassembled WGS sequence"/>
</dbReference>
<protein>
    <submittedName>
        <fullName evidence="2">Uncharacterized protein</fullName>
    </submittedName>
</protein>
<feature type="region of interest" description="Disordered" evidence="1">
    <location>
        <begin position="1"/>
        <end position="73"/>
    </location>
</feature>
<gene>
    <name evidence="2" type="ORF">Pmani_035144</name>
</gene>
<evidence type="ECO:0000256" key="1">
    <source>
        <dbReference type="SAM" id="MobiDB-lite"/>
    </source>
</evidence>
<dbReference type="AlphaFoldDB" id="A0AAE1TNH4"/>
<keyword evidence="3" id="KW-1185">Reference proteome</keyword>
<organism evidence="2 3">
    <name type="scientific">Petrolisthes manimaculis</name>
    <dbReference type="NCBI Taxonomy" id="1843537"/>
    <lineage>
        <taxon>Eukaryota</taxon>
        <taxon>Metazoa</taxon>
        <taxon>Ecdysozoa</taxon>
        <taxon>Arthropoda</taxon>
        <taxon>Crustacea</taxon>
        <taxon>Multicrustacea</taxon>
        <taxon>Malacostraca</taxon>
        <taxon>Eumalacostraca</taxon>
        <taxon>Eucarida</taxon>
        <taxon>Decapoda</taxon>
        <taxon>Pleocyemata</taxon>
        <taxon>Anomura</taxon>
        <taxon>Galatheoidea</taxon>
        <taxon>Porcellanidae</taxon>
        <taxon>Petrolisthes</taxon>
    </lineage>
</organism>
<feature type="region of interest" description="Disordered" evidence="1">
    <location>
        <begin position="119"/>
        <end position="141"/>
    </location>
</feature>
<reference evidence="2" key="1">
    <citation type="submission" date="2023-11" db="EMBL/GenBank/DDBJ databases">
        <title>Genome assemblies of two species of porcelain crab, Petrolisthes cinctipes and Petrolisthes manimaculis (Anomura: Porcellanidae).</title>
        <authorList>
            <person name="Angst P."/>
        </authorList>
    </citation>
    <scope>NUCLEOTIDE SEQUENCE</scope>
    <source>
        <strain evidence="2">PB745_02</strain>
        <tissue evidence="2">Gill</tissue>
    </source>
</reference>
<evidence type="ECO:0000313" key="2">
    <source>
        <dbReference type="EMBL" id="KAK4292068.1"/>
    </source>
</evidence>
<name>A0AAE1TNH4_9EUCA</name>
<accession>A0AAE1TNH4</accession>
<dbReference type="EMBL" id="JAWZYT010004948">
    <property type="protein sequence ID" value="KAK4292068.1"/>
    <property type="molecule type" value="Genomic_DNA"/>
</dbReference>
<proteinExistence type="predicted"/>
<feature type="compositionally biased region" description="Basic and acidic residues" evidence="1">
    <location>
        <begin position="1"/>
        <end position="26"/>
    </location>
</feature>
<comment type="caution">
    <text evidence="2">The sequence shown here is derived from an EMBL/GenBank/DDBJ whole genome shotgun (WGS) entry which is preliminary data.</text>
</comment>